<evidence type="ECO:0000259" key="2">
    <source>
        <dbReference type="Pfam" id="PF01243"/>
    </source>
</evidence>
<dbReference type="Gene3D" id="2.30.110.10">
    <property type="entry name" value="Electron Transport, Fmn-binding Protein, Chain A"/>
    <property type="match status" value="1"/>
</dbReference>
<keyword evidence="1" id="KW-0560">Oxidoreductase</keyword>
<keyword evidence="4" id="KW-1185">Reference proteome</keyword>
<gene>
    <name evidence="3" type="ORF">Vau01_043420</name>
</gene>
<dbReference type="Pfam" id="PF01243">
    <property type="entry name" value="PNPOx_N"/>
    <property type="match status" value="1"/>
</dbReference>
<dbReference type="GO" id="GO:0070967">
    <property type="term" value="F:coenzyme F420 binding"/>
    <property type="evidence" value="ECO:0007669"/>
    <property type="project" value="TreeGrafter"/>
</dbReference>
<reference evidence="3" key="1">
    <citation type="submission" date="2021-01" db="EMBL/GenBank/DDBJ databases">
        <title>Whole genome shotgun sequence of Virgisporangium aurantiacum NBRC 16421.</title>
        <authorList>
            <person name="Komaki H."/>
            <person name="Tamura T."/>
        </authorList>
    </citation>
    <scope>NUCLEOTIDE SEQUENCE</scope>
    <source>
        <strain evidence="3">NBRC 16421</strain>
    </source>
</reference>
<dbReference type="RefSeq" id="WP_203995747.1">
    <property type="nucleotide sequence ID" value="NZ_BOPG01000027.1"/>
</dbReference>
<sequence length="145" mass="16450">MTFQLPTDDSAFAKSVRRRVDEEYLAWLTAMGKQGMPQPAPVWFWWDQEAGNFLVYNQTLAKRLELIRLNEQVALNFDGYGTGFGIITFVGTAEITDDPPAHEHPAYLAKYQHWMTVKFGSPEKFAADFSVPLRVHPLKVRGSSA</sequence>
<dbReference type="InterPro" id="IPR012349">
    <property type="entry name" value="Split_barrel_FMN-bd"/>
</dbReference>
<proteinExistence type="predicted"/>
<dbReference type="GO" id="GO:0005829">
    <property type="term" value="C:cytosol"/>
    <property type="evidence" value="ECO:0007669"/>
    <property type="project" value="TreeGrafter"/>
</dbReference>
<dbReference type="SUPFAM" id="SSF50475">
    <property type="entry name" value="FMN-binding split barrel"/>
    <property type="match status" value="1"/>
</dbReference>
<organism evidence="3 4">
    <name type="scientific">Virgisporangium aurantiacum</name>
    <dbReference type="NCBI Taxonomy" id="175570"/>
    <lineage>
        <taxon>Bacteria</taxon>
        <taxon>Bacillati</taxon>
        <taxon>Actinomycetota</taxon>
        <taxon>Actinomycetes</taxon>
        <taxon>Micromonosporales</taxon>
        <taxon>Micromonosporaceae</taxon>
        <taxon>Virgisporangium</taxon>
    </lineage>
</organism>
<dbReference type="GO" id="GO:0016627">
    <property type="term" value="F:oxidoreductase activity, acting on the CH-CH group of donors"/>
    <property type="evidence" value="ECO:0007669"/>
    <property type="project" value="TreeGrafter"/>
</dbReference>
<evidence type="ECO:0000313" key="3">
    <source>
        <dbReference type="EMBL" id="GIJ56826.1"/>
    </source>
</evidence>
<protein>
    <recommendedName>
        <fullName evidence="2">Pyridoxamine 5'-phosphate oxidase N-terminal domain-containing protein</fullName>
    </recommendedName>
</protein>
<evidence type="ECO:0000313" key="4">
    <source>
        <dbReference type="Proteomes" id="UP000612585"/>
    </source>
</evidence>
<dbReference type="AlphaFoldDB" id="A0A8J3Z7U8"/>
<name>A0A8J3Z7U8_9ACTN</name>
<dbReference type="Proteomes" id="UP000612585">
    <property type="component" value="Unassembled WGS sequence"/>
</dbReference>
<evidence type="ECO:0000256" key="1">
    <source>
        <dbReference type="ARBA" id="ARBA00023002"/>
    </source>
</evidence>
<dbReference type="PANTHER" id="PTHR35176">
    <property type="entry name" value="HEME OXYGENASE HI_0854-RELATED"/>
    <property type="match status" value="1"/>
</dbReference>
<dbReference type="PANTHER" id="PTHR35176:SF6">
    <property type="entry name" value="HEME OXYGENASE HI_0854-RELATED"/>
    <property type="match status" value="1"/>
</dbReference>
<comment type="caution">
    <text evidence="3">The sequence shown here is derived from an EMBL/GenBank/DDBJ whole genome shotgun (WGS) entry which is preliminary data.</text>
</comment>
<feature type="domain" description="Pyridoxamine 5'-phosphate oxidase N-terminal" evidence="2">
    <location>
        <begin position="14"/>
        <end position="120"/>
    </location>
</feature>
<dbReference type="InterPro" id="IPR052019">
    <property type="entry name" value="F420H2_bilvrd_red/Heme_oxyg"/>
</dbReference>
<dbReference type="EMBL" id="BOPG01000027">
    <property type="protein sequence ID" value="GIJ56826.1"/>
    <property type="molecule type" value="Genomic_DNA"/>
</dbReference>
<dbReference type="InterPro" id="IPR011576">
    <property type="entry name" value="Pyridox_Oxase_N"/>
</dbReference>
<accession>A0A8J3Z7U8</accession>